<proteinExistence type="predicted"/>
<reference evidence="1" key="1">
    <citation type="submission" date="2023-08" db="EMBL/GenBank/DDBJ databases">
        <title>A de novo genome assembly of Solanum verrucosum Schlechtendal, a Mexican diploid species geographically isolated from the other diploid A-genome species in potato relatives.</title>
        <authorList>
            <person name="Hosaka K."/>
        </authorList>
    </citation>
    <scope>NUCLEOTIDE SEQUENCE</scope>
    <source>
        <tissue evidence="1">Young leaves</tissue>
    </source>
</reference>
<sequence>MARFLVGPRIEALDMTTTRDNARRNKEDNLDQEVSPQALIDPLEENITNVETKPAFQLLDQAMTAQANRDVVAPVNPNVGTASSRMRDFIKMNPSEFYGFKVEEDPQEFIDEVCKVLAIMGVTSVGKAKLAAYQLKDIAQVWL</sequence>
<evidence type="ECO:0000313" key="2">
    <source>
        <dbReference type="Proteomes" id="UP001234989"/>
    </source>
</evidence>
<protein>
    <recommendedName>
        <fullName evidence="3">Gag-pol polyprotein</fullName>
    </recommendedName>
</protein>
<dbReference type="Proteomes" id="UP001234989">
    <property type="component" value="Chromosome 3"/>
</dbReference>
<accession>A0AAF0THN9</accession>
<keyword evidence="2" id="KW-1185">Reference proteome</keyword>
<organism evidence="1 2">
    <name type="scientific">Solanum verrucosum</name>
    <dbReference type="NCBI Taxonomy" id="315347"/>
    <lineage>
        <taxon>Eukaryota</taxon>
        <taxon>Viridiplantae</taxon>
        <taxon>Streptophyta</taxon>
        <taxon>Embryophyta</taxon>
        <taxon>Tracheophyta</taxon>
        <taxon>Spermatophyta</taxon>
        <taxon>Magnoliopsida</taxon>
        <taxon>eudicotyledons</taxon>
        <taxon>Gunneridae</taxon>
        <taxon>Pentapetalae</taxon>
        <taxon>asterids</taxon>
        <taxon>lamiids</taxon>
        <taxon>Solanales</taxon>
        <taxon>Solanaceae</taxon>
        <taxon>Solanoideae</taxon>
        <taxon>Solaneae</taxon>
        <taxon>Solanum</taxon>
    </lineage>
</organism>
<name>A0AAF0THN9_SOLVR</name>
<evidence type="ECO:0008006" key="3">
    <source>
        <dbReference type="Google" id="ProtNLM"/>
    </source>
</evidence>
<evidence type="ECO:0000313" key="1">
    <source>
        <dbReference type="EMBL" id="WMV19776.1"/>
    </source>
</evidence>
<dbReference type="AlphaFoldDB" id="A0AAF0THN9"/>
<dbReference type="EMBL" id="CP133614">
    <property type="protein sequence ID" value="WMV19776.1"/>
    <property type="molecule type" value="Genomic_DNA"/>
</dbReference>
<gene>
    <name evidence="1" type="ORF">MTR67_013161</name>
</gene>